<organism evidence="1">
    <name type="scientific">Micrurus surinamensis</name>
    <name type="common">Surinam coral snake</name>
    <dbReference type="NCBI Taxonomy" id="129470"/>
    <lineage>
        <taxon>Eukaryota</taxon>
        <taxon>Metazoa</taxon>
        <taxon>Chordata</taxon>
        <taxon>Craniata</taxon>
        <taxon>Vertebrata</taxon>
        <taxon>Euteleostomi</taxon>
        <taxon>Lepidosauria</taxon>
        <taxon>Squamata</taxon>
        <taxon>Bifurcata</taxon>
        <taxon>Unidentata</taxon>
        <taxon>Episquamata</taxon>
        <taxon>Toxicofera</taxon>
        <taxon>Serpentes</taxon>
        <taxon>Colubroidea</taxon>
        <taxon>Elapidae</taxon>
        <taxon>Elapinae</taxon>
        <taxon>Micrurus</taxon>
    </lineage>
</organism>
<accession>A0A2D4PLL7</accession>
<reference evidence="1" key="1">
    <citation type="submission" date="2017-07" db="EMBL/GenBank/DDBJ databases">
        <authorList>
            <person name="Mikheyev A."/>
            <person name="Grau M."/>
        </authorList>
    </citation>
    <scope>NUCLEOTIDE SEQUENCE</scope>
    <source>
        <tissue evidence="1">Venom_gland</tissue>
    </source>
</reference>
<reference evidence="1" key="2">
    <citation type="submission" date="2017-11" db="EMBL/GenBank/DDBJ databases">
        <title>Coralsnake Venomics: Analyses of Venom Gland Transcriptomes and Proteomes of Six Brazilian Taxa.</title>
        <authorList>
            <person name="Aird S.D."/>
            <person name="Jorge da Silva N."/>
            <person name="Qiu L."/>
            <person name="Villar-Briones A."/>
            <person name="Aparecida-Saddi V."/>
            <person name="Campos-Telles M.P."/>
            <person name="Grau M."/>
            <person name="Mikheyev A.S."/>
        </authorList>
    </citation>
    <scope>NUCLEOTIDE SEQUENCE</scope>
    <source>
        <tissue evidence="1">Venom_gland</tissue>
    </source>
</reference>
<dbReference type="EMBL" id="IACN01081280">
    <property type="protein sequence ID" value="LAB58922.1"/>
    <property type="molecule type" value="Transcribed_RNA"/>
</dbReference>
<evidence type="ECO:0000313" key="1">
    <source>
        <dbReference type="EMBL" id="LAB58922.1"/>
    </source>
</evidence>
<name>A0A2D4PLL7_MICSU</name>
<protein>
    <submittedName>
        <fullName evidence="1">Uncharacterized protein</fullName>
    </submittedName>
</protein>
<sequence>MVKDRLLFWALKGIKLGRSLLSIKDGKEEGRAGSPQLNPKAGPPLSPQVCFSHWYTRLYLVCFFSSSTKYAFEKWHLFCQELPGEVAVSVLSFLCPSPLP</sequence>
<dbReference type="AlphaFoldDB" id="A0A2D4PLL7"/>
<proteinExistence type="predicted"/>